<evidence type="ECO:0000313" key="3">
    <source>
        <dbReference type="Proteomes" id="UP000288805"/>
    </source>
</evidence>
<comment type="caution">
    <text evidence="2">The sequence shown here is derived from an EMBL/GenBank/DDBJ whole genome shotgun (WGS) entry which is preliminary data.</text>
</comment>
<sequence length="148" mass="16497">MASGASFSSTNNPITIQNSQDPQHPLFTINLSNITKLSSTNYLTWSLQIQSLLKGYDLHHFIDGAHTPPPPTVTITSVASQIRHHNLEPPIKTHADEVALLRKPVDDEDSIDRVLEGLSDKYKSVIDAINARETSIYFAELHEKLLNK</sequence>
<organism evidence="2 3">
    <name type="scientific">Vitis vinifera</name>
    <name type="common">Grape</name>
    <dbReference type="NCBI Taxonomy" id="29760"/>
    <lineage>
        <taxon>Eukaryota</taxon>
        <taxon>Viridiplantae</taxon>
        <taxon>Streptophyta</taxon>
        <taxon>Embryophyta</taxon>
        <taxon>Tracheophyta</taxon>
        <taxon>Spermatophyta</taxon>
        <taxon>Magnoliopsida</taxon>
        <taxon>eudicotyledons</taxon>
        <taxon>Gunneridae</taxon>
        <taxon>Pentapetalae</taxon>
        <taxon>rosids</taxon>
        <taxon>Vitales</taxon>
        <taxon>Vitaceae</taxon>
        <taxon>Viteae</taxon>
        <taxon>Vitis</taxon>
    </lineage>
</organism>
<proteinExistence type="predicted"/>
<accession>A0A438K012</accession>
<evidence type="ECO:0000256" key="1">
    <source>
        <dbReference type="SAM" id="MobiDB-lite"/>
    </source>
</evidence>
<gene>
    <name evidence="2" type="ORF">CK203_017115</name>
</gene>
<reference evidence="2 3" key="1">
    <citation type="journal article" date="2018" name="PLoS Genet.">
        <title>Population sequencing reveals clonal diversity and ancestral inbreeding in the grapevine cultivar Chardonnay.</title>
        <authorList>
            <person name="Roach M.J."/>
            <person name="Johnson D.L."/>
            <person name="Bohlmann J."/>
            <person name="van Vuuren H.J."/>
            <person name="Jones S.J."/>
            <person name="Pretorius I.S."/>
            <person name="Schmidt S.A."/>
            <person name="Borneman A.R."/>
        </authorList>
    </citation>
    <scope>NUCLEOTIDE SEQUENCE [LARGE SCALE GENOMIC DNA]</scope>
    <source>
        <strain evidence="3">cv. Chardonnay</strain>
        <tissue evidence="2">Leaf</tissue>
    </source>
</reference>
<evidence type="ECO:0008006" key="4">
    <source>
        <dbReference type="Google" id="ProtNLM"/>
    </source>
</evidence>
<dbReference type="AlphaFoldDB" id="A0A438K012"/>
<protein>
    <recommendedName>
        <fullName evidence="4">Retrovirus-related Pol polyprotein from transposon RE1</fullName>
    </recommendedName>
</protein>
<evidence type="ECO:0000313" key="2">
    <source>
        <dbReference type="EMBL" id="RVX14545.1"/>
    </source>
</evidence>
<dbReference type="Proteomes" id="UP000288805">
    <property type="component" value="Unassembled WGS sequence"/>
</dbReference>
<dbReference type="PANTHER" id="PTHR47481:SF22">
    <property type="entry name" value="RETROTRANSPOSON GAG DOMAIN-CONTAINING PROTEIN"/>
    <property type="match status" value="1"/>
</dbReference>
<feature type="region of interest" description="Disordered" evidence="1">
    <location>
        <begin position="1"/>
        <end position="22"/>
    </location>
</feature>
<name>A0A438K012_VITVI</name>
<dbReference type="PANTHER" id="PTHR47481">
    <property type="match status" value="1"/>
</dbReference>
<dbReference type="EMBL" id="QGNW01000021">
    <property type="protein sequence ID" value="RVX14545.1"/>
    <property type="molecule type" value="Genomic_DNA"/>
</dbReference>